<comment type="similarity">
    <text evidence="1">Belongs to the mycobacterial PPE family.</text>
</comment>
<name>A0A1X0IWA4_9MYCO</name>
<proteinExistence type="inferred from homology"/>
<sequence>MTAPIWMAEPPEVHSALLSAGPGPGALLAAAVQWQEIGYNYALTAVELTQVLAAVQASSWQGPSASEYVAAHGPYLAWLEQAAVESGVIATQHETTAAAYGTALATMPTLAELAANHVTHGVLVGTNFFGINTIPIALNEADYVRMWVQAAATMTAYQATVESMTSAIPQTQQAPPILGPGGEARSDQSDIPGSPDQITKMLQGFQEWFEKMGFNPATSAVLAVIMLFLYDLLWYPYYASYLLPFLIPALSGLSGLAALIHLRPVAAPVPEQATAPSADRPVPRAVHRPEASLVAAAAPTLSTAPSGASSAATPTSSATAPVTSATPASTPGISYAIPGLVPPGVSFGPKGTAKSSEAAAVTAAATAVAGVAAAARSRRRRRSKSTARIGGKRYEYLEETGGMGAAAGEPTVIAGADRIATSRGVGALGFAGTAPAAADTPTVTAIRLSSEDTRQVMPMLPSTWEAGEADQS</sequence>
<evidence type="ECO:0000256" key="3">
    <source>
        <dbReference type="SAM" id="Phobius"/>
    </source>
</evidence>
<evidence type="ECO:0000313" key="5">
    <source>
        <dbReference type="EMBL" id="ORB53392.1"/>
    </source>
</evidence>
<dbReference type="Proteomes" id="UP000192434">
    <property type="component" value="Unassembled WGS sequence"/>
</dbReference>
<dbReference type="SUPFAM" id="SSF140459">
    <property type="entry name" value="PE/PPE dimer-like"/>
    <property type="match status" value="1"/>
</dbReference>
<evidence type="ECO:0000313" key="6">
    <source>
        <dbReference type="Proteomes" id="UP000192434"/>
    </source>
</evidence>
<gene>
    <name evidence="5" type="ORF">BST43_17735</name>
</gene>
<feature type="transmembrane region" description="Helical" evidence="3">
    <location>
        <begin position="241"/>
        <end position="262"/>
    </location>
</feature>
<dbReference type="FunFam" id="1.20.1260.20:FF:000001">
    <property type="entry name" value="PPE family protein PPE41"/>
    <property type="match status" value="1"/>
</dbReference>
<reference evidence="5 6" key="1">
    <citation type="submission" date="2016-12" db="EMBL/GenBank/DDBJ databases">
        <title>The new phylogeny of genus Mycobacterium.</title>
        <authorList>
            <person name="Tortoli E."/>
            <person name="Trovato A."/>
            <person name="Cirillo D.M."/>
        </authorList>
    </citation>
    <scope>NUCLEOTIDE SEQUENCE [LARGE SCALE GENOMIC DNA]</scope>
    <source>
        <strain evidence="5 6">CCUG 66554</strain>
    </source>
</reference>
<evidence type="ECO:0000256" key="2">
    <source>
        <dbReference type="SAM" id="MobiDB-lite"/>
    </source>
</evidence>
<comment type="caution">
    <text evidence="5">The sequence shown here is derived from an EMBL/GenBank/DDBJ whole genome shotgun (WGS) entry which is preliminary data.</text>
</comment>
<keyword evidence="3" id="KW-0812">Transmembrane</keyword>
<feature type="transmembrane region" description="Helical" evidence="3">
    <location>
        <begin position="358"/>
        <end position="375"/>
    </location>
</feature>
<dbReference type="Gene3D" id="1.20.1260.20">
    <property type="entry name" value="PPE superfamily"/>
    <property type="match status" value="1"/>
</dbReference>
<dbReference type="STRING" id="1578165.BKG68_22305"/>
<protein>
    <recommendedName>
        <fullName evidence="4">PPE domain-containing protein</fullName>
    </recommendedName>
</protein>
<evidence type="ECO:0000256" key="1">
    <source>
        <dbReference type="ARBA" id="ARBA00010652"/>
    </source>
</evidence>
<accession>A0A1X0IWA4</accession>
<keyword evidence="3" id="KW-1133">Transmembrane helix</keyword>
<feature type="transmembrane region" description="Helical" evidence="3">
    <location>
        <begin position="213"/>
        <end position="234"/>
    </location>
</feature>
<keyword evidence="3" id="KW-0472">Membrane</keyword>
<dbReference type="RefSeq" id="WP_083017906.1">
    <property type="nucleotide sequence ID" value="NZ_MVII01000024.1"/>
</dbReference>
<evidence type="ECO:0000259" key="4">
    <source>
        <dbReference type="Pfam" id="PF00823"/>
    </source>
</evidence>
<dbReference type="Pfam" id="PF00823">
    <property type="entry name" value="PPE"/>
    <property type="match status" value="1"/>
</dbReference>
<dbReference type="GO" id="GO:0052572">
    <property type="term" value="P:response to host immune response"/>
    <property type="evidence" value="ECO:0007669"/>
    <property type="project" value="TreeGrafter"/>
</dbReference>
<dbReference type="AlphaFoldDB" id="A0A1X0IWA4"/>
<feature type="domain" description="PPE" evidence="4">
    <location>
        <begin position="6"/>
        <end position="168"/>
    </location>
</feature>
<dbReference type="OrthoDB" id="4753487at2"/>
<dbReference type="InterPro" id="IPR038332">
    <property type="entry name" value="PPE_sf"/>
</dbReference>
<organism evidence="5 6">
    <name type="scientific">Mycobacteroides saopaulense</name>
    <dbReference type="NCBI Taxonomy" id="1578165"/>
    <lineage>
        <taxon>Bacteria</taxon>
        <taxon>Bacillati</taxon>
        <taxon>Actinomycetota</taxon>
        <taxon>Actinomycetes</taxon>
        <taxon>Mycobacteriales</taxon>
        <taxon>Mycobacteriaceae</taxon>
        <taxon>Mycobacteroides</taxon>
    </lineage>
</organism>
<feature type="region of interest" description="Disordered" evidence="2">
    <location>
        <begin position="302"/>
        <end position="327"/>
    </location>
</feature>
<dbReference type="PANTHER" id="PTHR46766">
    <property type="entry name" value="GLUTAMINE-RICH PROTEIN 2"/>
    <property type="match status" value="1"/>
</dbReference>
<dbReference type="PANTHER" id="PTHR46766:SF1">
    <property type="entry name" value="GLUTAMINE-RICH PROTEIN 2"/>
    <property type="match status" value="1"/>
</dbReference>
<dbReference type="InterPro" id="IPR000030">
    <property type="entry name" value="PPE_dom"/>
</dbReference>
<dbReference type="EMBL" id="MVII01000024">
    <property type="protein sequence ID" value="ORB53392.1"/>
    <property type="molecule type" value="Genomic_DNA"/>
</dbReference>